<feature type="domain" description="Antitoxin Xre/MbcA/ParS-like toxin-binding" evidence="1">
    <location>
        <begin position="96"/>
        <end position="145"/>
    </location>
</feature>
<name>A0A0X8HF82_9GAMM</name>
<reference evidence="2 3" key="1">
    <citation type="journal article" date="2016" name="Genome Announc.">
        <title>Draft Genome Sequence of 'Halomonas chromatireducens' Strain AGD 8-3, a Haloalkaliphilic Chromate- and Selenite-Reducing Gammaproteobacterium.</title>
        <authorList>
            <person name="Sharko F.S."/>
            <person name="Shapovalova A.A."/>
            <person name="Tsygankova S.V."/>
            <person name="Komova A.V."/>
            <person name="Boulygina E.S."/>
            <person name="Teslyuk A.B."/>
            <person name="Gotovtsev P.M."/>
            <person name="Namsaraev Z.B."/>
            <person name="Khijniak T.V."/>
            <person name="Nedoluzhko A.V."/>
            <person name="Vasilov R.G."/>
        </authorList>
    </citation>
    <scope>NUCLEOTIDE SEQUENCE [LARGE SCALE GENOMIC DNA]</scope>
    <source>
        <strain evidence="2 3">AGD 8-3</strain>
    </source>
</reference>
<dbReference type="KEGG" id="hco:LOKO_02485"/>
<dbReference type="EMBL" id="CP014226">
    <property type="protein sequence ID" value="AMD01545.1"/>
    <property type="molecule type" value="Genomic_DNA"/>
</dbReference>
<dbReference type="RefSeq" id="WP_083517569.1">
    <property type="nucleotide sequence ID" value="NZ_CP014226.1"/>
</dbReference>
<sequence>MELLERNGASRKGIMNKIDLPRELYSDPAVYIQAVREGISGQVLRQVVQALADDREIFARLMETNSSDLHRYYTRKSLGRSQSENLLDTLKLYIEAEEVFGDREVALEWLHVEVPALSGSRPVDLFDTFAGRGIVRQILRKISYGEFS</sequence>
<evidence type="ECO:0000313" key="3">
    <source>
        <dbReference type="Proteomes" id="UP000063387"/>
    </source>
</evidence>
<evidence type="ECO:0000259" key="1">
    <source>
        <dbReference type="Pfam" id="PF09722"/>
    </source>
</evidence>
<reference evidence="2 3" key="2">
    <citation type="submission" date="2016-02" db="EMBL/GenBank/DDBJ databases">
        <authorList>
            <person name="Wen L."/>
            <person name="He K."/>
            <person name="Yang H."/>
        </authorList>
    </citation>
    <scope>NUCLEOTIDE SEQUENCE [LARGE SCALE GENOMIC DNA]</scope>
    <source>
        <strain evidence="2 3">AGD 8-3</strain>
    </source>
</reference>
<dbReference type="Proteomes" id="UP000063387">
    <property type="component" value="Chromosome"/>
</dbReference>
<accession>A0A0X8HF82</accession>
<dbReference type="Pfam" id="PF09722">
    <property type="entry name" value="Xre_MbcA_ParS_C"/>
    <property type="match status" value="1"/>
</dbReference>
<dbReference type="PATRIC" id="fig|507626.3.peg.2483"/>
<dbReference type="InterPro" id="IPR024467">
    <property type="entry name" value="Xre/MbcA/ParS-like_toxin-bd"/>
</dbReference>
<proteinExistence type="predicted"/>
<protein>
    <recommendedName>
        <fullName evidence="1">Antitoxin Xre/MbcA/ParS-like toxin-binding domain-containing protein</fullName>
    </recommendedName>
</protein>
<dbReference type="OrthoDB" id="1551317at2"/>
<dbReference type="AlphaFoldDB" id="A0A0X8HF82"/>
<organism evidence="2 3">
    <name type="scientific">Halomonas chromatireducens</name>
    <dbReference type="NCBI Taxonomy" id="507626"/>
    <lineage>
        <taxon>Bacteria</taxon>
        <taxon>Pseudomonadati</taxon>
        <taxon>Pseudomonadota</taxon>
        <taxon>Gammaproteobacteria</taxon>
        <taxon>Oceanospirillales</taxon>
        <taxon>Halomonadaceae</taxon>
        <taxon>Halomonas</taxon>
    </lineage>
</organism>
<evidence type="ECO:0000313" key="2">
    <source>
        <dbReference type="EMBL" id="AMD01545.1"/>
    </source>
</evidence>
<keyword evidence="3" id="KW-1185">Reference proteome</keyword>
<gene>
    <name evidence="2" type="ORF">LOKO_02485</name>
</gene>